<dbReference type="GO" id="GO:0019305">
    <property type="term" value="P:dTDP-rhamnose biosynthetic process"/>
    <property type="evidence" value="ECO:0007669"/>
    <property type="project" value="UniProtKB-UniPathway"/>
</dbReference>
<reference evidence="5 6" key="1">
    <citation type="submission" date="2019-06" db="EMBL/GenBank/DDBJ databases">
        <title>Tsukamurella conjunctivitidis sp. nov., Tsukamurella assacharolytica sp. nov. and Tsukamurella sputae sp. nov. isolated from patients with conjunctivitis, bacteraemia (lymphoma) and respiratory infection (sputum) in Hong Kong.</title>
        <authorList>
            <person name="Teng J.L.L."/>
            <person name="Lee H.H."/>
            <person name="Fong J.Y.H."/>
            <person name="Fok K.M.N."/>
            <person name="Lau S.K.P."/>
            <person name="Woo P.C.Y."/>
        </authorList>
    </citation>
    <scope>NUCLEOTIDE SEQUENCE [LARGE SCALE GENOMIC DNA]</scope>
    <source>
        <strain evidence="5 6">HKU72</strain>
    </source>
</reference>
<dbReference type="PANTHER" id="PTHR10491">
    <property type="entry name" value="DTDP-4-DEHYDRORHAMNOSE REDUCTASE"/>
    <property type="match status" value="1"/>
</dbReference>
<dbReference type="AlphaFoldDB" id="A0A5C5RX00"/>
<dbReference type="NCBIfam" id="TIGR01214">
    <property type="entry name" value="rmlD"/>
    <property type="match status" value="1"/>
</dbReference>
<feature type="region of interest" description="Disordered" evidence="3">
    <location>
        <begin position="157"/>
        <end position="184"/>
    </location>
</feature>
<keyword evidence="2" id="KW-0521">NADP</keyword>
<comment type="caution">
    <text evidence="5">The sequence shown here is derived from an EMBL/GenBank/DDBJ whole genome shotgun (WGS) entry which is preliminary data.</text>
</comment>
<dbReference type="CDD" id="cd05254">
    <property type="entry name" value="dTDP_HR_like_SDR_e"/>
    <property type="match status" value="1"/>
</dbReference>
<protein>
    <recommendedName>
        <fullName evidence="2">dTDP-4-dehydrorhamnose reductase</fullName>
        <ecNumber evidence="2">1.1.1.133</ecNumber>
    </recommendedName>
</protein>
<gene>
    <name evidence="5" type="primary">rfbD</name>
    <name evidence="5" type="ORF">FK530_20955</name>
</gene>
<dbReference type="Gene3D" id="3.90.25.10">
    <property type="entry name" value="UDP-galactose 4-epimerase, domain 1"/>
    <property type="match status" value="1"/>
</dbReference>
<evidence type="ECO:0000313" key="6">
    <source>
        <dbReference type="Proteomes" id="UP000319375"/>
    </source>
</evidence>
<dbReference type="Pfam" id="PF04321">
    <property type="entry name" value="RmlD_sub_bind"/>
    <property type="match status" value="1"/>
</dbReference>
<dbReference type="GO" id="GO:0005829">
    <property type="term" value="C:cytosol"/>
    <property type="evidence" value="ECO:0007669"/>
    <property type="project" value="TreeGrafter"/>
</dbReference>
<organism evidence="5 6">
    <name type="scientific">Tsukamurella conjunctivitidis</name>
    <dbReference type="NCBI Taxonomy" id="2592068"/>
    <lineage>
        <taxon>Bacteria</taxon>
        <taxon>Bacillati</taxon>
        <taxon>Actinomycetota</taxon>
        <taxon>Actinomycetes</taxon>
        <taxon>Mycobacteriales</taxon>
        <taxon>Tsukamurellaceae</taxon>
        <taxon>Tsukamurella</taxon>
    </lineage>
</organism>
<dbReference type="InterPro" id="IPR036291">
    <property type="entry name" value="NAD(P)-bd_dom_sf"/>
</dbReference>
<evidence type="ECO:0000256" key="3">
    <source>
        <dbReference type="SAM" id="MobiDB-lite"/>
    </source>
</evidence>
<dbReference type="OrthoDB" id="9803892at2"/>
<comment type="function">
    <text evidence="2">Catalyzes the reduction of dTDP-6-deoxy-L-lyxo-4-hexulose to yield dTDP-L-rhamnose.</text>
</comment>
<sequence length="362" mass="36999">MARAASTRAVGHPPLLVVRDRAICSGPLDHISITVPTRDVNAPQTRPSRTVRGVELVVTGAAGQVGSALVAAAASRGIATRGLRHADLDVTSPQSVAGLAIGPSTVLVNCAAHTAVDAAESEPGAAVALNAVAPGLLAERCAATGARLVQLSTDYVFGTPAGRPSTETGPPRPWEPGDPTAPSSVYGLTKLDGERNAAAADPRTVVVRTAWVYTGRSAGPDGHAAWARDFVGTMGRLADEGVDPKVVDDQTGSPTYAPDLADGLLDLAVLLGREPGRPGGVLHAAGGGSATWFDVARAVFERAGADPARVAPCTTAEFPRPAPRPAYSVLSPAAWAACGLPPLPHWRDALDRALTAPPDRAR</sequence>
<dbReference type="EMBL" id="VIGX01000019">
    <property type="protein sequence ID" value="TWS27013.1"/>
    <property type="molecule type" value="Genomic_DNA"/>
</dbReference>
<accession>A0A5C5RX00</accession>
<dbReference type="Gene3D" id="3.40.50.720">
    <property type="entry name" value="NAD(P)-binding Rossmann-like Domain"/>
    <property type="match status" value="1"/>
</dbReference>
<name>A0A5C5RX00_9ACTN</name>
<evidence type="ECO:0000256" key="2">
    <source>
        <dbReference type="RuleBase" id="RU364082"/>
    </source>
</evidence>
<dbReference type="EC" id="1.1.1.133" evidence="2"/>
<evidence type="ECO:0000256" key="1">
    <source>
        <dbReference type="ARBA" id="ARBA00010944"/>
    </source>
</evidence>
<evidence type="ECO:0000259" key="4">
    <source>
        <dbReference type="Pfam" id="PF04321"/>
    </source>
</evidence>
<keyword evidence="6" id="KW-1185">Reference proteome</keyword>
<keyword evidence="2 5" id="KW-0560">Oxidoreductase</keyword>
<comment type="similarity">
    <text evidence="1 2">Belongs to the dTDP-4-dehydrorhamnose reductase family.</text>
</comment>
<evidence type="ECO:0000313" key="5">
    <source>
        <dbReference type="EMBL" id="TWS27013.1"/>
    </source>
</evidence>
<dbReference type="InterPro" id="IPR029903">
    <property type="entry name" value="RmlD-like-bd"/>
</dbReference>
<dbReference type="InterPro" id="IPR005913">
    <property type="entry name" value="dTDP_dehydrorham_reduct"/>
</dbReference>
<dbReference type="PANTHER" id="PTHR10491:SF4">
    <property type="entry name" value="METHIONINE ADENOSYLTRANSFERASE 2 SUBUNIT BETA"/>
    <property type="match status" value="1"/>
</dbReference>
<dbReference type="Proteomes" id="UP000319375">
    <property type="component" value="Unassembled WGS sequence"/>
</dbReference>
<proteinExistence type="inferred from homology"/>
<dbReference type="GO" id="GO:0008831">
    <property type="term" value="F:dTDP-4-dehydrorhamnose reductase activity"/>
    <property type="evidence" value="ECO:0007669"/>
    <property type="project" value="UniProtKB-EC"/>
</dbReference>
<comment type="pathway">
    <text evidence="2">Carbohydrate biosynthesis; dTDP-L-rhamnose biosynthesis.</text>
</comment>
<feature type="domain" description="RmlD-like substrate binding" evidence="4">
    <location>
        <begin position="56"/>
        <end position="355"/>
    </location>
</feature>
<dbReference type="SUPFAM" id="SSF51735">
    <property type="entry name" value="NAD(P)-binding Rossmann-fold domains"/>
    <property type="match status" value="1"/>
</dbReference>
<dbReference type="UniPathway" id="UPA00124"/>